<dbReference type="EMBL" id="CP141614">
    <property type="protein sequence ID" value="WRP14098.1"/>
    <property type="molecule type" value="Genomic_DNA"/>
</dbReference>
<organism evidence="2 3">
    <name type="scientific">Geochorda subterranea</name>
    <dbReference type="NCBI Taxonomy" id="3109564"/>
    <lineage>
        <taxon>Bacteria</taxon>
        <taxon>Bacillati</taxon>
        <taxon>Bacillota</taxon>
        <taxon>Limnochordia</taxon>
        <taxon>Limnochordales</taxon>
        <taxon>Geochordaceae</taxon>
        <taxon>Geochorda</taxon>
    </lineage>
</organism>
<protein>
    <submittedName>
        <fullName evidence="2">Uncharacterized protein</fullName>
    </submittedName>
</protein>
<sequence>METQLDLLIVSNGHGEDAIASRLATALADRRPSARMAAFPLVGPGEAYDRAGIPTVFRSRPMPSGGFGWQDPRAFARDVAAGFLSLTASQMDALRRLQGRVGALLLVGDIYPVLMTLPYRVPKAFVATARSDYIAPHLAVERRILARACRVVFARDELTARSLARHGVPAVSFGNVMMDMLTPEGLDLGLRDGAPIVGVLPGSRRDWCDNLLAIADVLRRVVARRPLVQAVAALAGPLPDPSRLARRGGWSRPGSRSGRQASTAGWRTAREGGGWG</sequence>
<proteinExistence type="predicted"/>
<feature type="region of interest" description="Disordered" evidence="1">
    <location>
        <begin position="243"/>
        <end position="276"/>
    </location>
</feature>
<name>A0ABZ1BNN8_9FIRM</name>
<dbReference type="PANTHER" id="PTHR39517">
    <property type="entry name" value="SLL0192 PROTEIN"/>
    <property type="match status" value="1"/>
</dbReference>
<dbReference type="InterPro" id="IPR019994">
    <property type="entry name" value="Lipid-A-disac_synthase-rel_put"/>
</dbReference>
<dbReference type="Proteomes" id="UP001333102">
    <property type="component" value="Chromosome"/>
</dbReference>
<dbReference type="PANTHER" id="PTHR39517:SF1">
    <property type="entry name" value="LIPID-A-DISACCHARIDE SYNTHASE"/>
    <property type="match status" value="1"/>
</dbReference>
<evidence type="ECO:0000256" key="1">
    <source>
        <dbReference type="SAM" id="MobiDB-lite"/>
    </source>
</evidence>
<feature type="compositionally biased region" description="Low complexity" evidence="1">
    <location>
        <begin position="247"/>
        <end position="259"/>
    </location>
</feature>
<keyword evidence="3" id="KW-1185">Reference proteome</keyword>
<dbReference type="RefSeq" id="WP_324668392.1">
    <property type="nucleotide sequence ID" value="NZ_CP141614.1"/>
</dbReference>
<accession>A0ABZ1BNN8</accession>
<gene>
    <name evidence="2" type="ORF">VLY81_11800</name>
</gene>
<evidence type="ECO:0000313" key="2">
    <source>
        <dbReference type="EMBL" id="WRP14098.1"/>
    </source>
</evidence>
<evidence type="ECO:0000313" key="3">
    <source>
        <dbReference type="Proteomes" id="UP001333102"/>
    </source>
</evidence>
<dbReference type="SUPFAM" id="SSF53756">
    <property type="entry name" value="UDP-Glycosyltransferase/glycogen phosphorylase"/>
    <property type="match status" value="1"/>
</dbReference>
<reference evidence="3" key="1">
    <citation type="submission" date="2023-12" db="EMBL/GenBank/DDBJ databases">
        <title>Novel isolates from deep terrestrial aquifers shed light on the physiology and ecology of the class Limnochordia.</title>
        <authorList>
            <person name="Karnachuk O.V."/>
            <person name="Lukina A.P."/>
            <person name="Avakyan M.R."/>
            <person name="Kadnikov V."/>
            <person name="Begmatov S."/>
            <person name="Beletsky A.V."/>
            <person name="Mardanov A.V."/>
            <person name="Ravin N.V."/>
        </authorList>
    </citation>
    <scope>NUCLEOTIDE SEQUENCE [LARGE SCALE GENOMIC DNA]</scope>
    <source>
        <strain evidence="3">LN</strain>
    </source>
</reference>